<dbReference type="EMBL" id="JAINWA010000003">
    <property type="protein sequence ID" value="MCD1654754.1"/>
    <property type="molecule type" value="Genomic_DNA"/>
</dbReference>
<evidence type="ECO:0000313" key="3">
    <source>
        <dbReference type="Proteomes" id="UP001198163"/>
    </source>
</evidence>
<protein>
    <submittedName>
        <fullName evidence="2">Uncharacterized protein</fullName>
    </submittedName>
</protein>
<evidence type="ECO:0000256" key="1">
    <source>
        <dbReference type="SAM" id="SignalP"/>
    </source>
</evidence>
<comment type="caution">
    <text evidence="2">The sequence shown here is derived from an EMBL/GenBank/DDBJ whole genome shotgun (WGS) entry which is preliminary data.</text>
</comment>
<dbReference type="AlphaFoldDB" id="A0AAE3EJP5"/>
<evidence type="ECO:0000313" key="2">
    <source>
        <dbReference type="EMBL" id="MCD1654754.1"/>
    </source>
</evidence>
<feature type="chain" id="PRO_5041963313" evidence="1">
    <location>
        <begin position="20"/>
        <end position="345"/>
    </location>
</feature>
<reference evidence="2" key="1">
    <citation type="submission" date="2021-08" db="EMBL/GenBank/DDBJ databases">
        <title>Comparative analyses of Brucepasteria parasyntrophica and Teretinema zuelzerae.</title>
        <authorList>
            <person name="Song Y."/>
            <person name="Brune A."/>
        </authorList>
    </citation>
    <scope>NUCLEOTIDE SEQUENCE</scope>
    <source>
        <strain evidence="2">DSM 1903</strain>
    </source>
</reference>
<keyword evidence="1" id="KW-0732">Signal</keyword>
<feature type="signal peptide" evidence="1">
    <location>
        <begin position="1"/>
        <end position="19"/>
    </location>
</feature>
<gene>
    <name evidence="2" type="ORF">K7J14_08565</name>
</gene>
<accession>A0AAE3EJP5</accession>
<sequence>MKKFFALILLAALITPLFSSQPIEVSFRNLKLVVHPDSGSFSLHQLSDVGKGRYRALIEDRNASATSWFSVQLDNKVFKLARKSGRSIEAERTDAGARVVFTPTDDFQAIQIFTFIPAPGRVDSAFLKIETIIENTSGKTQTIALKALFDTLLGEASGIHFSTPVKKRISAETRINPALSRDAYISSRSEDASLEIFLDDSSASRPEEVYLANWDRLNTLTWKPDYLEGRSFNSIYSINDSAILFVWPASEIRANKTYENVMILGTDASVIIDAGSTSLAAPNSTTPVGTGLSEPIPLTENERLRQIREILTRIDELQRNPASTTDAELQALNQSLDVLLLNAPR</sequence>
<dbReference type="Proteomes" id="UP001198163">
    <property type="component" value="Unassembled WGS sequence"/>
</dbReference>
<name>A0AAE3EJP5_9SPIR</name>
<proteinExistence type="predicted"/>
<keyword evidence="3" id="KW-1185">Reference proteome</keyword>
<dbReference type="RefSeq" id="WP_230755273.1">
    <property type="nucleotide sequence ID" value="NZ_JAINWA010000003.1"/>
</dbReference>
<organism evidence="2 3">
    <name type="scientific">Teretinema zuelzerae</name>
    <dbReference type="NCBI Taxonomy" id="156"/>
    <lineage>
        <taxon>Bacteria</taxon>
        <taxon>Pseudomonadati</taxon>
        <taxon>Spirochaetota</taxon>
        <taxon>Spirochaetia</taxon>
        <taxon>Spirochaetales</taxon>
        <taxon>Treponemataceae</taxon>
        <taxon>Teretinema</taxon>
    </lineage>
</organism>